<feature type="compositionally biased region" description="Gly residues" evidence="6">
    <location>
        <begin position="185"/>
        <end position="198"/>
    </location>
</feature>
<keyword evidence="9" id="KW-1185">Reference proteome</keyword>
<dbReference type="PROSITE" id="PS00344">
    <property type="entry name" value="GATA_ZN_FINGER_1"/>
    <property type="match status" value="1"/>
</dbReference>
<name>A0AAN6MAX8_9PEZI</name>
<dbReference type="GO" id="GO:0006355">
    <property type="term" value="P:regulation of DNA-templated transcription"/>
    <property type="evidence" value="ECO:0007669"/>
    <property type="project" value="InterPro"/>
</dbReference>
<evidence type="ECO:0000259" key="7">
    <source>
        <dbReference type="PROSITE" id="PS50114"/>
    </source>
</evidence>
<keyword evidence="3" id="KW-0862">Zinc</keyword>
<reference evidence="8" key="2">
    <citation type="submission" date="2023-05" db="EMBL/GenBank/DDBJ databases">
        <authorList>
            <consortium name="Lawrence Berkeley National Laboratory"/>
            <person name="Steindorff A."/>
            <person name="Hensen N."/>
            <person name="Bonometti L."/>
            <person name="Westerberg I."/>
            <person name="Brannstrom I.O."/>
            <person name="Guillou S."/>
            <person name="Cros-Aarteil S."/>
            <person name="Calhoun S."/>
            <person name="Haridas S."/>
            <person name="Kuo A."/>
            <person name="Mondo S."/>
            <person name="Pangilinan J."/>
            <person name="Riley R."/>
            <person name="Labutti K."/>
            <person name="Andreopoulos B."/>
            <person name="Lipzen A."/>
            <person name="Chen C."/>
            <person name="Yanf M."/>
            <person name="Daum C."/>
            <person name="Ng V."/>
            <person name="Clum A."/>
            <person name="Ohm R."/>
            <person name="Martin F."/>
            <person name="Silar P."/>
            <person name="Natvig D."/>
            <person name="Lalanne C."/>
            <person name="Gautier V."/>
            <person name="Ament-Velasquez S.L."/>
            <person name="Kruys A."/>
            <person name="Hutchinson M.I."/>
            <person name="Powell A.J."/>
            <person name="Barry K."/>
            <person name="Miller A.N."/>
            <person name="Grigoriev I.V."/>
            <person name="Debuchy R."/>
            <person name="Gladieux P."/>
            <person name="Thoren M.H."/>
            <person name="Johannesson H."/>
        </authorList>
    </citation>
    <scope>NUCLEOTIDE SEQUENCE</scope>
    <source>
        <strain evidence="8">CBS 103.79</strain>
    </source>
</reference>
<dbReference type="EMBL" id="MU856393">
    <property type="protein sequence ID" value="KAK3896804.1"/>
    <property type="molecule type" value="Genomic_DNA"/>
</dbReference>
<feature type="domain" description="GATA-type" evidence="7">
    <location>
        <begin position="215"/>
        <end position="248"/>
    </location>
</feature>
<evidence type="ECO:0000256" key="6">
    <source>
        <dbReference type="SAM" id="MobiDB-lite"/>
    </source>
</evidence>
<evidence type="ECO:0000313" key="9">
    <source>
        <dbReference type="Proteomes" id="UP001303889"/>
    </source>
</evidence>
<keyword evidence="2 4" id="KW-0863">Zinc-finger</keyword>
<feature type="compositionally biased region" description="Basic residues" evidence="6">
    <location>
        <begin position="175"/>
        <end position="184"/>
    </location>
</feature>
<dbReference type="InterPro" id="IPR000679">
    <property type="entry name" value="Znf_GATA"/>
</dbReference>
<evidence type="ECO:0000256" key="2">
    <source>
        <dbReference type="ARBA" id="ARBA00022771"/>
    </source>
</evidence>
<protein>
    <recommendedName>
        <fullName evidence="7">GATA-type domain-containing protein</fullName>
    </recommendedName>
</protein>
<gene>
    <name evidence="8" type="ORF">C8A05DRAFT_39648</name>
</gene>
<dbReference type="GO" id="GO:0008270">
    <property type="term" value="F:zinc ion binding"/>
    <property type="evidence" value="ECO:0007669"/>
    <property type="project" value="UniProtKB-KW"/>
</dbReference>
<dbReference type="InterPro" id="IPR051140">
    <property type="entry name" value="GATA_TF"/>
</dbReference>
<evidence type="ECO:0000256" key="3">
    <source>
        <dbReference type="ARBA" id="ARBA00022833"/>
    </source>
</evidence>
<dbReference type="PANTHER" id="PTHR45658:SF18">
    <property type="entry name" value="PROTEIN GAT2"/>
    <property type="match status" value="1"/>
</dbReference>
<dbReference type="PROSITE" id="PS50114">
    <property type="entry name" value="GATA_ZN_FINGER_2"/>
    <property type="match status" value="1"/>
</dbReference>
<dbReference type="AlphaFoldDB" id="A0AAN6MAX8"/>
<accession>A0AAN6MAX8</accession>
<feature type="coiled-coil region" evidence="5">
    <location>
        <begin position="148"/>
        <end position="175"/>
    </location>
</feature>
<evidence type="ECO:0000313" key="8">
    <source>
        <dbReference type="EMBL" id="KAK3896804.1"/>
    </source>
</evidence>
<organism evidence="8 9">
    <name type="scientific">Staphylotrichum tortipilum</name>
    <dbReference type="NCBI Taxonomy" id="2831512"/>
    <lineage>
        <taxon>Eukaryota</taxon>
        <taxon>Fungi</taxon>
        <taxon>Dikarya</taxon>
        <taxon>Ascomycota</taxon>
        <taxon>Pezizomycotina</taxon>
        <taxon>Sordariomycetes</taxon>
        <taxon>Sordariomycetidae</taxon>
        <taxon>Sordariales</taxon>
        <taxon>Chaetomiaceae</taxon>
        <taxon>Staphylotrichum</taxon>
    </lineage>
</organism>
<dbReference type="Proteomes" id="UP001303889">
    <property type="component" value="Unassembled WGS sequence"/>
</dbReference>
<feature type="region of interest" description="Disordered" evidence="6">
    <location>
        <begin position="175"/>
        <end position="198"/>
    </location>
</feature>
<comment type="caution">
    <text evidence="8">The sequence shown here is derived from an EMBL/GenBank/DDBJ whole genome shotgun (WGS) entry which is preliminary data.</text>
</comment>
<dbReference type="GO" id="GO:0043565">
    <property type="term" value="F:sequence-specific DNA binding"/>
    <property type="evidence" value="ECO:0007669"/>
    <property type="project" value="InterPro"/>
</dbReference>
<dbReference type="SUPFAM" id="SSF57716">
    <property type="entry name" value="Glucocorticoid receptor-like (DNA-binding domain)"/>
    <property type="match status" value="1"/>
</dbReference>
<dbReference type="SMART" id="SM00401">
    <property type="entry name" value="ZnF_GATA"/>
    <property type="match status" value="1"/>
</dbReference>
<evidence type="ECO:0000256" key="4">
    <source>
        <dbReference type="PROSITE-ProRule" id="PRU00094"/>
    </source>
</evidence>
<evidence type="ECO:0000256" key="1">
    <source>
        <dbReference type="ARBA" id="ARBA00022723"/>
    </source>
</evidence>
<evidence type="ECO:0000256" key="5">
    <source>
        <dbReference type="SAM" id="Coils"/>
    </source>
</evidence>
<dbReference type="Pfam" id="PF00320">
    <property type="entry name" value="GATA"/>
    <property type="match status" value="1"/>
</dbReference>
<reference evidence="8" key="1">
    <citation type="journal article" date="2023" name="Mol. Phylogenet. Evol.">
        <title>Genome-scale phylogeny and comparative genomics of the fungal order Sordariales.</title>
        <authorList>
            <person name="Hensen N."/>
            <person name="Bonometti L."/>
            <person name="Westerberg I."/>
            <person name="Brannstrom I.O."/>
            <person name="Guillou S."/>
            <person name="Cros-Aarteil S."/>
            <person name="Calhoun S."/>
            <person name="Haridas S."/>
            <person name="Kuo A."/>
            <person name="Mondo S."/>
            <person name="Pangilinan J."/>
            <person name="Riley R."/>
            <person name="LaButti K."/>
            <person name="Andreopoulos B."/>
            <person name="Lipzen A."/>
            <person name="Chen C."/>
            <person name="Yan M."/>
            <person name="Daum C."/>
            <person name="Ng V."/>
            <person name="Clum A."/>
            <person name="Steindorff A."/>
            <person name="Ohm R.A."/>
            <person name="Martin F."/>
            <person name="Silar P."/>
            <person name="Natvig D.O."/>
            <person name="Lalanne C."/>
            <person name="Gautier V."/>
            <person name="Ament-Velasquez S.L."/>
            <person name="Kruys A."/>
            <person name="Hutchinson M.I."/>
            <person name="Powell A.J."/>
            <person name="Barry K."/>
            <person name="Miller A.N."/>
            <person name="Grigoriev I.V."/>
            <person name="Debuchy R."/>
            <person name="Gladieux P."/>
            <person name="Hiltunen Thoren M."/>
            <person name="Johannesson H."/>
        </authorList>
    </citation>
    <scope>NUCLEOTIDE SEQUENCE</scope>
    <source>
        <strain evidence="8">CBS 103.79</strain>
    </source>
</reference>
<proteinExistence type="predicted"/>
<sequence length="258" mass="27402">MAELIPARGEGRAELARVLERAGRGAVVGLRHEVVHKRGHVVQAYTVFYPGGGKGGKPSFLVAQTRLVKGTAGRGVAAKATAAWPPVEHSDDAMSGIVMSNPPQPPSRRMSIATTAYPDSVADDNDGAADDETDETDDLFAELRTTRCTSWQHELRHLERENRLLAEELTQLMASKKKRKRRKGGGGSISGNSAGLGGTGITSVGGGVSGGGLGAPAVRDCANCHRRDTPEWRRGPSGNRDLCNSCGLRWAKQSAKQK</sequence>
<keyword evidence="1" id="KW-0479">Metal-binding</keyword>
<dbReference type="InterPro" id="IPR013088">
    <property type="entry name" value="Znf_NHR/GATA"/>
</dbReference>
<dbReference type="PANTHER" id="PTHR45658">
    <property type="entry name" value="GATA TRANSCRIPTION FACTOR"/>
    <property type="match status" value="1"/>
</dbReference>
<dbReference type="Gene3D" id="3.30.50.10">
    <property type="entry name" value="Erythroid Transcription Factor GATA-1, subunit A"/>
    <property type="match status" value="1"/>
</dbReference>
<dbReference type="CDD" id="cd00202">
    <property type="entry name" value="ZnF_GATA"/>
    <property type="match status" value="1"/>
</dbReference>
<keyword evidence="5" id="KW-0175">Coiled coil</keyword>